<feature type="compositionally biased region" description="Polar residues" evidence="1">
    <location>
        <begin position="899"/>
        <end position="928"/>
    </location>
</feature>
<protein>
    <recommendedName>
        <fullName evidence="2">MATH domain-containing protein</fullName>
    </recommendedName>
</protein>
<feature type="region of interest" description="Disordered" evidence="1">
    <location>
        <begin position="661"/>
        <end position="986"/>
    </location>
</feature>
<name>A0A1B6PA09_SORBI</name>
<feature type="compositionally biased region" description="Polar residues" evidence="1">
    <location>
        <begin position="975"/>
        <end position="986"/>
    </location>
</feature>
<dbReference type="InterPro" id="IPR002083">
    <property type="entry name" value="MATH/TRAF_dom"/>
</dbReference>
<evidence type="ECO:0000256" key="1">
    <source>
        <dbReference type="SAM" id="MobiDB-lite"/>
    </source>
</evidence>
<feature type="region of interest" description="Disordered" evidence="1">
    <location>
        <begin position="1"/>
        <end position="66"/>
    </location>
</feature>
<dbReference type="eggNOG" id="ENOG502QW6P">
    <property type="taxonomic scope" value="Eukaryota"/>
</dbReference>
<evidence type="ECO:0000313" key="4">
    <source>
        <dbReference type="Proteomes" id="UP000000768"/>
    </source>
</evidence>
<dbReference type="PROSITE" id="PS50144">
    <property type="entry name" value="MATH"/>
    <property type="match status" value="1"/>
</dbReference>
<feature type="region of interest" description="Disordered" evidence="1">
    <location>
        <begin position="601"/>
        <end position="649"/>
    </location>
</feature>
<dbReference type="SUPFAM" id="SSF49599">
    <property type="entry name" value="TRAF domain-like"/>
    <property type="match status" value="1"/>
</dbReference>
<sequence>MAGSAVTDDSAASTTGLRDDERSLSGESFSEWRSCERADSDTPSTSPPFWDSDGDDDDPGPKPSELFGRYTWRIENFSKEKKREMKSEPFEAGGFKWYILVYPQGCDVSNHLSLFLCVANHDKLLPGWSHFAQFTIAVANIDPKKMKYSDTLHRFWKKEHDWGWKKFMELSKIQDGFLVDDVLEIIAQVQVIREKVDRPFRCLDRPYRRELIGIYMTNVEQIYRRFVEERRSKLSKLIEDKMKWSSFRVFWSAIDPNTRHRMSREKTDTILKMLVKQFFVEKEVTSTLVMDSLYTSLKALEYRMKGKKGKTKLADLEELPAPMVHVDMDMFVLADDVIALLERAALEPLPCQPLAPKDDKTSQSRMKDGSSGEVYKVSMEREERRLTELGQKILETFVLSHIFSGIEVAYQEAVALKRQEELIREEEEEAGLLEHQMKGKRGGGANEKDKRAKKKQTKQKKNNRKAKDKERDEKCEVKILERLRDETAIDNSDGLPAKVEVIAKVDALEEGSSDGSDMPNRGKNQRNKGLSIIGSAEEGDGLPSTSSVTGGSGRNGSGCCTAPKLDQDTVLLTLRDKLRKLGQRLHEKNIEGQKLLKAHFEARDAKAKAEESSDSSNSLDKPPDVPESPMHSSEDTVDLKVNGTPNKDASVVNPVLEESVSGIPATANNESVPSSATTKVGPVSNKDNASSLKMKVTMASPCSKLHPADMDKDAPLPSKSPRMNRAAPVPPKLPLADKATPVPSKLPSADKATPVPPKALPVNKTTLVRPKSPAVDKATPIRPKSPAVDKATPVRSQSPAVDKATLVRPQSPAVDKATPVHPQSPAIDKATPVLLKSPAVDKATPVPPKSPPVDKASPALPKSLSGAKDAPVPLRSLQIDRFIPAPPRLSQVDKAALPSSEQTHTSPATNSEAQGATTSRKVTVSSVLEVSAASRPSSAPVLPTPRSTAPAASHIQTSTLLSRSMSEAAGRRSVNDPSFSAPSYTPQTYRNAIVGKTGLATTSASLAYQSSSLGQDNAPSQPLSAYASSTAVMMPPAGRSEQLSARHGFRSGSGKLEGHDSWQQWKGDSNVDMHLWRDHAPYQQMTNSQAYDQSLRDDTYQQACSRGTEKFSMHAGLQARQFQTGTPASHVWHQPQGPVAEEFPHLDIINDLLEEDQINGSIPESFRQDYNVFGLPFSPRGNLSDMEVASVRSPARFNPTKYDGGFSGAYDINAVNGLRERQFPSLDSYSNGLSDVSASKPWLNGSASPSVSLGVNANGYHPQVGDYPNLGSGVNGVSLWRRHANGRW</sequence>
<dbReference type="PANTHER" id="PTHR47477:SF19">
    <property type="entry name" value="TRAF-LIKE SUPERFAMILY PROTEIN"/>
    <property type="match status" value="1"/>
</dbReference>
<accession>A0A1B6PA09</accession>
<dbReference type="ExpressionAtlas" id="A0A1B6PA09">
    <property type="expression patterns" value="baseline and differential"/>
</dbReference>
<feature type="region of interest" description="Disordered" evidence="1">
    <location>
        <begin position="351"/>
        <end position="373"/>
    </location>
</feature>
<feature type="domain" description="MATH" evidence="2">
    <location>
        <begin position="67"/>
        <end position="189"/>
    </location>
</feature>
<dbReference type="Pfam" id="PF22486">
    <property type="entry name" value="MATH_2"/>
    <property type="match status" value="1"/>
</dbReference>
<evidence type="ECO:0000313" key="3">
    <source>
        <dbReference type="EMBL" id="KXG22305.1"/>
    </source>
</evidence>
<dbReference type="Gramene" id="KXG22305">
    <property type="protein sequence ID" value="KXG22305"/>
    <property type="gene ID" value="SORBI_3009G191000"/>
</dbReference>
<dbReference type="Gene3D" id="2.60.210.10">
    <property type="entry name" value="Apoptosis, Tumor Necrosis Factor Receptor Associated Protein 2, Chain A"/>
    <property type="match status" value="1"/>
</dbReference>
<feature type="compositionally biased region" description="Basic residues" evidence="1">
    <location>
        <begin position="451"/>
        <end position="464"/>
    </location>
</feature>
<organism evidence="3 4">
    <name type="scientific">Sorghum bicolor</name>
    <name type="common">Sorghum</name>
    <name type="synonym">Sorghum vulgare</name>
    <dbReference type="NCBI Taxonomy" id="4558"/>
    <lineage>
        <taxon>Eukaryota</taxon>
        <taxon>Viridiplantae</taxon>
        <taxon>Streptophyta</taxon>
        <taxon>Embryophyta</taxon>
        <taxon>Tracheophyta</taxon>
        <taxon>Spermatophyta</taxon>
        <taxon>Magnoliopsida</taxon>
        <taxon>Liliopsida</taxon>
        <taxon>Poales</taxon>
        <taxon>Poaceae</taxon>
        <taxon>PACMAD clade</taxon>
        <taxon>Panicoideae</taxon>
        <taxon>Andropogonodae</taxon>
        <taxon>Andropogoneae</taxon>
        <taxon>Sorghinae</taxon>
        <taxon>Sorghum</taxon>
    </lineage>
</organism>
<dbReference type="PANTHER" id="PTHR47477">
    <property type="entry name" value="TNF RECEPTOR-ASSOCIATED FACTOR HOMOLOG 1A"/>
    <property type="match status" value="1"/>
</dbReference>
<dbReference type="OrthoDB" id="660257at2759"/>
<proteinExistence type="predicted"/>
<dbReference type="InParanoid" id="A0A1B6PA09"/>
<feature type="compositionally biased region" description="Basic and acidic residues" evidence="1">
    <location>
        <begin position="601"/>
        <end position="611"/>
    </location>
</feature>
<feature type="compositionally biased region" description="Basic and acidic residues" evidence="1">
    <location>
        <begin position="356"/>
        <end position="370"/>
    </location>
</feature>
<dbReference type="Proteomes" id="UP000000768">
    <property type="component" value="Chromosome 9"/>
</dbReference>
<feature type="compositionally biased region" description="Low complexity" evidence="1">
    <location>
        <begin position="931"/>
        <end position="940"/>
    </location>
</feature>
<reference evidence="3" key="2">
    <citation type="submission" date="2017-02" db="EMBL/GenBank/DDBJ databases">
        <title>WGS assembly of Sorghum bicolor.</title>
        <authorList>
            <person name="Paterson A."/>
            <person name="Mullet J."/>
            <person name="Bowers J."/>
            <person name="Bruggmann R."/>
            <person name="Dubchak I."/>
            <person name="Grimwood J."/>
            <person name="Gundlach H."/>
            <person name="Haberer G."/>
            <person name="Hellsten U."/>
            <person name="Mitros T."/>
            <person name="Poliakov A."/>
            <person name="Schmutz J."/>
            <person name="Spannagl M."/>
            <person name="Tang H."/>
            <person name="Wang X."/>
            <person name="Wicker T."/>
            <person name="Bharti A."/>
            <person name="Chapman J."/>
            <person name="Feltus F."/>
            <person name="Gowik U."/>
            <person name="Grigoriev I."/>
            <person name="Lyons E."/>
            <person name="Maher C."/>
            <person name="Martis M."/>
            <person name="Narechania A."/>
            <person name="Otillar R."/>
            <person name="Penning B."/>
            <person name="Salamov A."/>
            <person name="Wang Y."/>
            <person name="Zhang L."/>
            <person name="Carpita N."/>
            <person name="Freeling M."/>
            <person name="Gingle A."/>
            <person name="Hash C."/>
            <person name="Keller B."/>
            <person name="Klein P."/>
            <person name="Kresovich S."/>
            <person name="Mccann M."/>
            <person name="Ming R."/>
            <person name="Peterson D."/>
            <person name="Rahman M."/>
            <person name="Ware D."/>
            <person name="Westhoff P."/>
            <person name="Mayer K."/>
            <person name="Messing J."/>
            <person name="Sims D."/>
            <person name="Jenkins J."/>
            <person name="Shu S."/>
            <person name="Rokhsar D."/>
        </authorList>
    </citation>
    <scope>NUCLEOTIDE SEQUENCE</scope>
</reference>
<feature type="compositionally biased region" description="Polar residues" evidence="1">
    <location>
        <begin position="954"/>
        <end position="965"/>
    </location>
</feature>
<dbReference type="GO" id="GO:1905037">
    <property type="term" value="P:autophagosome organization"/>
    <property type="evidence" value="ECO:0000318"/>
    <property type="project" value="GO_Central"/>
</dbReference>
<feature type="region of interest" description="Disordered" evidence="1">
    <location>
        <begin position="510"/>
        <end position="565"/>
    </location>
</feature>
<reference evidence="3 4" key="1">
    <citation type="journal article" date="2009" name="Nature">
        <title>The Sorghum bicolor genome and the diversification of grasses.</title>
        <authorList>
            <person name="Paterson A.H."/>
            <person name="Bowers J.E."/>
            <person name="Bruggmann R."/>
            <person name="Dubchak I."/>
            <person name="Grimwood J."/>
            <person name="Gundlach H."/>
            <person name="Haberer G."/>
            <person name="Hellsten U."/>
            <person name="Mitros T."/>
            <person name="Poliakov A."/>
            <person name="Schmutz J."/>
            <person name="Spannagl M."/>
            <person name="Tang H."/>
            <person name="Wang X."/>
            <person name="Wicker T."/>
            <person name="Bharti A.K."/>
            <person name="Chapman J."/>
            <person name="Feltus F.A."/>
            <person name="Gowik U."/>
            <person name="Grigoriev I.V."/>
            <person name="Lyons E."/>
            <person name="Maher C.A."/>
            <person name="Martis M."/>
            <person name="Narechania A."/>
            <person name="Otillar R.P."/>
            <person name="Penning B.W."/>
            <person name="Salamov A.A."/>
            <person name="Wang Y."/>
            <person name="Zhang L."/>
            <person name="Carpita N.C."/>
            <person name="Freeling M."/>
            <person name="Gingle A.R."/>
            <person name="Hash C.T."/>
            <person name="Keller B."/>
            <person name="Klein P."/>
            <person name="Kresovich S."/>
            <person name="McCann M.C."/>
            <person name="Ming R."/>
            <person name="Peterson D.G."/>
            <person name="Mehboob-ur-Rahman"/>
            <person name="Ware D."/>
            <person name="Westhoff P."/>
            <person name="Mayer K.F."/>
            <person name="Messing J."/>
            <person name="Rokhsar D.S."/>
        </authorList>
    </citation>
    <scope>NUCLEOTIDE SEQUENCE [LARGE SCALE GENOMIC DNA]</scope>
    <source>
        <strain evidence="4">cv. BTx623</strain>
    </source>
</reference>
<keyword evidence="4" id="KW-1185">Reference proteome</keyword>
<dbReference type="SMART" id="SM00061">
    <property type="entry name" value="MATH"/>
    <property type="match status" value="1"/>
</dbReference>
<dbReference type="EMBL" id="CM000768">
    <property type="protein sequence ID" value="KXG22306.1"/>
    <property type="molecule type" value="Genomic_DNA"/>
</dbReference>
<gene>
    <name evidence="3" type="ORF">SORBI_3009G191000</name>
</gene>
<dbReference type="InterPro" id="IPR055327">
    <property type="entry name" value="TRAF1A/B"/>
</dbReference>
<dbReference type="Gramene" id="KXG22306">
    <property type="protein sequence ID" value="KXG22306"/>
    <property type="gene ID" value="SORBI_3009G191000"/>
</dbReference>
<dbReference type="GO" id="GO:0045087">
    <property type="term" value="P:innate immune response"/>
    <property type="evidence" value="ECO:0000318"/>
    <property type="project" value="GO_Central"/>
</dbReference>
<evidence type="ECO:0000259" key="2">
    <source>
        <dbReference type="PROSITE" id="PS50144"/>
    </source>
</evidence>
<dbReference type="CDD" id="cd00121">
    <property type="entry name" value="MATH"/>
    <property type="match status" value="1"/>
</dbReference>
<dbReference type="InterPro" id="IPR008974">
    <property type="entry name" value="TRAF-like"/>
</dbReference>
<reference evidence="4" key="3">
    <citation type="journal article" date="2018" name="Plant J.">
        <title>The Sorghum bicolor reference genome: improved assembly, gene annotations, a transcriptome atlas, and signatures of genome organization.</title>
        <authorList>
            <person name="McCormick R.F."/>
            <person name="Truong S.K."/>
            <person name="Sreedasyam A."/>
            <person name="Jenkins J."/>
            <person name="Shu S."/>
            <person name="Sims D."/>
            <person name="Kennedy M."/>
            <person name="Amirebrahimi M."/>
            <person name="Weers B.D."/>
            <person name="McKinley B."/>
            <person name="Mattison A."/>
            <person name="Morishige D.T."/>
            <person name="Grimwood J."/>
            <person name="Schmutz J."/>
            <person name="Mullet J.E."/>
        </authorList>
    </citation>
    <scope>NUCLEOTIDE SEQUENCE [LARGE SCALE GENOMIC DNA]</scope>
    <source>
        <strain evidence="4">cv. BTx623</strain>
    </source>
</reference>
<feature type="region of interest" description="Disordered" evidence="1">
    <location>
        <begin position="428"/>
        <end position="472"/>
    </location>
</feature>
<dbReference type="STRING" id="4558.A0A1B6PA09"/>
<feature type="compositionally biased region" description="Polar residues" evidence="1">
    <location>
        <begin position="666"/>
        <end position="678"/>
    </location>
</feature>
<dbReference type="OMA" id="YYDEGFS"/>
<dbReference type="EMBL" id="CM000768">
    <property type="protein sequence ID" value="KXG22305.1"/>
    <property type="molecule type" value="Genomic_DNA"/>
</dbReference>